<dbReference type="AlphaFoldDB" id="A0A437CRS9"/>
<sequence>MTHRKLSLKCCQKSKWRARTGCSRGRKGSRKRTVAHGLSSVVIEASSYQDGCRPASDAVLCLLDVI</sequence>
<proteinExistence type="predicted"/>
<reference evidence="1 2" key="1">
    <citation type="submission" date="2018-11" db="EMBL/GenBank/DDBJ databases">
        <authorList>
            <person name="Lopez-Roques C."/>
            <person name="Donnadieu C."/>
            <person name="Bouchez O."/>
            <person name="Klopp C."/>
            <person name="Cabau C."/>
            <person name="Zahm M."/>
        </authorList>
    </citation>
    <scope>NUCLEOTIDE SEQUENCE [LARGE SCALE GENOMIC DNA]</scope>
    <source>
        <strain evidence="1">RS831</strain>
        <tissue evidence="1">Whole body</tissue>
    </source>
</reference>
<protein>
    <submittedName>
        <fullName evidence="1">Uncharacterized protein</fullName>
    </submittedName>
</protein>
<evidence type="ECO:0000313" key="1">
    <source>
        <dbReference type="EMBL" id="RVE65580.1"/>
    </source>
</evidence>
<keyword evidence="2" id="KW-1185">Reference proteome</keyword>
<name>A0A437CRS9_ORYJA</name>
<evidence type="ECO:0000313" key="2">
    <source>
        <dbReference type="Proteomes" id="UP000283210"/>
    </source>
</evidence>
<dbReference type="EMBL" id="CM012448">
    <property type="protein sequence ID" value="RVE65580.1"/>
    <property type="molecule type" value="Genomic_DNA"/>
</dbReference>
<accession>A0A437CRS9</accession>
<gene>
    <name evidence="1" type="ORF">OJAV_G00118180</name>
</gene>
<dbReference type="Proteomes" id="UP000283210">
    <property type="component" value="Chromosome 12"/>
</dbReference>
<reference evidence="1 2" key="2">
    <citation type="submission" date="2019-01" db="EMBL/GenBank/DDBJ databases">
        <title>A chromosome length genome reference of the Java medaka (oryzias javanicus).</title>
        <authorList>
            <person name="Herpin A."/>
            <person name="Takehana Y."/>
            <person name="Naruse K."/>
            <person name="Ansai S."/>
            <person name="Kawaguchi M."/>
        </authorList>
    </citation>
    <scope>NUCLEOTIDE SEQUENCE [LARGE SCALE GENOMIC DNA]</scope>
    <source>
        <strain evidence="1">RS831</strain>
        <tissue evidence="1">Whole body</tissue>
    </source>
</reference>
<organism evidence="1 2">
    <name type="scientific">Oryzias javanicus</name>
    <name type="common">Javanese ricefish</name>
    <name type="synonym">Aplocheilus javanicus</name>
    <dbReference type="NCBI Taxonomy" id="123683"/>
    <lineage>
        <taxon>Eukaryota</taxon>
        <taxon>Metazoa</taxon>
        <taxon>Chordata</taxon>
        <taxon>Craniata</taxon>
        <taxon>Vertebrata</taxon>
        <taxon>Euteleostomi</taxon>
        <taxon>Actinopterygii</taxon>
        <taxon>Neopterygii</taxon>
        <taxon>Teleostei</taxon>
        <taxon>Neoteleostei</taxon>
        <taxon>Acanthomorphata</taxon>
        <taxon>Ovalentaria</taxon>
        <taxon>Atherinomorphae</taxon>
        <taxon>Beloniformes</taxon>
        <taxon>Adrianichthyidae</taxon>
        <taxon>Oryziinae</taxon>
        <taxon>Oryzias</taxon>
    </lineage>
</organism>